<gene>
    <name evidence="1" type="ORF">LTRI10_LOCUS7273</name>
</gene>
<name>A0AAV2CU05_9ROSI</name>
<protein>
    <submittedName>
        <fullName evidence="1">Uncharacterized protein</fullName>
    </submittedName>
</protein>
<dbReference type="Proteomes" id="UP001497516">
    <property type="component" value="Chromosome 10"/>
</dbReference>
<evidence type="ECO:0000313" key="1">
    <source>
        <dbReference type="EMBL" id="CAL1359805.1"/>
    </source>
</evidence>
<organism evidence="1 2">
    <name type="scientific">Linum trigynum</name>
    <dbReference type="NCBI Taxonomy" id="586398"/>
    <lineage>
        <taxon>Eukaryota</taxon>
        <taxon>Viridiplantae</taxon>
        <taxon>Streptophyta</taxon>
        <taxon>Embryophyta</taxon>
        <taxon>Tracheophyta</taxon>
        <taxon>Spermatophyta</taxon>
        <taxon>Magnoliopsida</taxon>
        <taxon>eudicotyledons</taxon>
        <taxon>Gunneridae</taxon>
        <taxon>Pentapetalae</taxon>
        <taxon>rosids</taxon>
        <taxon>fabids</taxon>
        <taxon>Malpighiales</taxon>
        <taxon>Linaceae</taxon>
        <taxon>Linum</taxon>
    </lineage>
</organism>
<dbReference type="AlphaFoldDB" id="A0AAV2CU05"/>
<evidence type="ECO:0000313" key="2">
    <source>
        <dbReference type="Proteomes" id="UP001497516"/>
    </source>
</evidence>
<keyword evidence="2" id="KW-1185">Reference proteome</keyword>
<proteinExistence type="predicted"/>
<dbReference type="EMBL" id="OZ034814">
    <property type="protein sequence ID" value="CAL1359805.1"/>
    <property type="molecule type" value="Genomic_DNA"/>
</dbReference>
<sequence>MGPRLLNAERELGRLKCGPRVVQCAWTRAKLQCAWTRAKLQCAWTRAQYAAGLVGWGGLGSASAGRDLGSIYARKLSGLWTWAASLEWIDGRNT</sequence>
<reference evidence="1 2" key="1">
    <citation type="submission" date="2024-04" db="EMBL/GenBank/DDBJ databases">
        <authorList>
            <person name="Fracassetti M."/>
        </authorList>
    </citation>
    <scope>NUCLEOTIDE SEQUENCE [LARGE SCALE GENOMIC DNA]</scope>
</reference>
<accession>A0AAV2CU05</accession>